<sequence>MIIADNITKYYRVNRRRRIIFENLSLTLAPGERLGLLGVNGSGKSTLLRLLCGVEFPNKGTVTCTSSISWPVGLTTGFIKALTGRENIKFICRLFSCNAIERRNKIDFVNYFADLGEYFDMPVSTYSSGMIARLAYGMSMAFDFDFYVIDEVFAVGDAAFKQKSIELFNEKSKGKGLILVSHEMDTIRKYCNQALLLDHGKLIHSYQVEEIIKLYEQDSVLLS</sequence>
<dbReference type="PROSITE" id="PS50893">
    <property type="entry name" value="ABC_TRANSPORTER_2"/>
    <property type="match status" value="1"/>
</dbReference>
<dbReference type="EMBL" id="LNYW01000019">
    <property type="protein sequence ID" value="KTD64198.1"/>
    <property type="molecule type" value="Genomic_DNA"/>
</dbReference>
<dbReference type="GO" id="GO:0005524">
    <property type="term" value="F:ATP binding"/>
    <property type="evidence" value="ECO:0007669"/>
    <property type="project" value="UniProtKB-KW"/>
</dbReference>
<keyword evidence="6" id="KW-0378">Hydrolase</keyword>
<accession>A0A0W0Z648</accession>
<keyword evidence="7" id="KW-1185">Reference proteome</keyword>
<dbReference type="InterPro" id="IPR015860">
    <property type="entry name" value="ABC_transpr_TagH-like"/>
</dbReference>
<dbReference type="RefSeq" id="WP_018578412.1">
    <property type="nucleotide sequence ID" value="NZ_KB892434.1"/>
</dbReference>
<evidence type="ECO:0000256" key="4">
    <source>
        <dbReference type="ARBA" id="ARBA00022840"/>
    </source>
</evidence>
<comment type="caution">
    <text evidence="6">The sequence shown here is derived from an EMBL/GenBank/DDBJ whole genome shotgun (WGS) entry which is preliminary data.</text>
</comment>
<protein>
    <submittedName>
        <fullName evidence="6">Capsule polysaccharide export ATP-binding protein ctrD (Capsular-polysaccharide-transporting ATPase)</fullName>
        <ecNumber evidence="6">3.6.3.38</ecNumber>
    </submittedName>
</protein>
<evidence type="ECO:0000256" key="2">
    <source>
        <dbReference type="ARBA" id="ARBA00022448"/>
    </source>
</evidence>
<feature type="domain" description="ABC transporter" evidence="5">
    <location>
        <begin position="2"/>
        <end position="222"/>
    </location>
</feature>
<organism evidence="6 7">
    <name type="scientific">Legionella shakespearei DSM 23087</name>
    <dbReference type="NCBI Taxonomy" id="1122169"/>
    <lineage>
        <taxon>Bacteria</taxon>
        <taxon>Pseudomonadati</taxon>
        <taxon>Pseudomonadota</taxon>
        <taxon>Gammaproteobacteria</taxon>
        <taxon>Legionellales</taxon>
        <taxon>Legionellaceae</taxon>
        <taxon>Legionella</taxon>
    </lineage>
</organism>
<dbReference type="OrthoDB" id="9778870at2"/>
<evidence type="ECO:0000256" key="3">
    <source>
        <dbReference type="ARBA" id="ARBA00022741"/>
    </source>
</evidence>
<dbReference type="InterPro" id="IPR003593">
    <property type="entry name" value="AAA+_ATPase"/>
</dbReference>
<evidence type="ECO:0000259" key="5">
    <source>
        <dbReference type="PROSITE" id="PS50893"/>
    </source>
</evidence>
<dbReference type="SMART" id="SM00382">
    <property type="entry name" value="AAA"/>
    <property type="match status" value="1"/>
</dbReference>
<reference evidence="6 7" key="1">
    <citation type="submission" date="2015-11" db="EMBL/GenBank/DDBJ databases">
        <title>Genomic analysis of 38 Legionella species identifies large and diverse effector repertoires.</title>
        <authorList>
            <person name="Burstein D."/>
            <person name="Amaro F."/>
            <person name="Zusman T."/>
            <person name="Lifshitz Z."/>
            <person name="Cohen O."/>
            <person name="Gilbert J.A."/>
            <person name="Pupko T."/>
            <person name="Shuman H.A."/>
            <person name="Segal G."/>
        </authorList>
    </citation>
    <scope>NUCLEOTIDE SEQUENCE [LARGE SCALE GENOMIC DNA]</scope>
    <source>
        <strain evidence="6 7">ATCC 49655</strain>
    </source>
</reference>
<dbReference type="GO" id="GO:0140359">
    <property type="term" value="F:ABC-type transporter activity"/>
    <property type="evidence" value="ECO:0007669"/>
    <property type="project" value="InterPro"/>
</dbReference>
<dbReference type="PANTHER" id="PTHR46743">
    <property type="entry name" value="TEICHOIC ACIDS EXPORT ATP-BINDING PROTEIN TAGH"/>
    <property type="match status" value="1"/>
</dbReference>
<name>A0A0W0Z648_9GAMM</name>
<dbReference type="SUPFAM" id="SSF52540">
    <property type="entry name" value="P-loop containing nucleoside triphosphate hydrolases"/>
    <property type="match status" value="1"/>
</dbReference>
<keyword evidence="2" id="KW-0813">Transport</keyword>
<dbReference type="InterPro" id="IPR003439">
    <property type="entry name" value="ABC_transporter-like_ATP-bd"/>
</dbReference>
<evidence type="ECO:0000256" key="1">
    <source>
        <dbReference type="ARBA" id="ARBA00005417"/>
    </source>
</evidence>
<evidence type="ECO:0000313" key="6">
    <source>
        <dbReference type="EMBL" id="KTD64198.1"/>
    </source>
</evidence>
<dbReference type="EC" id="3.6.3.38" evidence="6"/>
<evidence type="ECO:0000313" key="7">
    <source>
        <dbReference type="Proteomes" id="UP000054600"/>
    </source>
</evidence>
<dbReference type="PANTHER" id="PTHR46743:SF2">
    <property type="entry name" value="TEICHOIC ACIDS EXPORT ATP-BINDING PROTEIN TAGH"/>
    <property type="match status" value="1"/>
</dbReference>
<gene>
    <name evidence="6" type="primary">ctrD</name>
    <name evidence="6" type="ORF">Lsha_0629</name>
</gene>
<dbReference type="eggNOG" id="COG1134">
    <property type="taxonomic scope" value="Bacteria"/>
</dbReference>
<dbReference type="CDD" id="cd03220">
    <property type="entry name" value="ABC_KpsT_Wzt"/>
    <property type="match status" value="1"/>
</dbReference>
<comment type="similarity">
    <text evidence="1">Belongs to the ABC transporter superfamily.</text>
</comment>
<dbReference type="Pfam" id="PF00005">
    <property type="entry name" value="ABC_tran"/>
    <property type="match status" value="1"/>
</dbReference>
<proteinExistence type="inferred from homology"/>
<dbReference type="InterPro" id="IPR027417">
    <property type="entry name" value="P-loop_NTPase"/>
</dbReference>
<dbReference type="Proteomes" id="UP000054600">
    <property type="component" value="Unassembled WGS sequence"/>
</dbReference>
<dbReference type="GO" id="GO:0016887">
    <property type="term" value="F:ATP hydrolysis activity"/>
    <property type="evidence" value="ECO:0007669"/>
    <property type="project" value="InterPro"/>
</dbReference>
<dbReference type="PATRIC" id="fig|1122169.6.peg.721"/>
<dbReference type="AlphaFoldDB" id="A0A0W0Z648"/>
<keyword evidence="3" id="KW-0547">Nucleotide-binding</keyword>
<dbReference type="GO" id="GO:0016020">
    <property type="term" value="C:membrane"/>
    <property type="evidence" value="ECO:0007669"/>
    <property type="project" value="InterPro"/>
</dbReference>
<dbReference type="Gene3D" id="3.40.50.300">
    <property type="entry name" value="P-loop containing nucleotide triphosphate hydrolases"/>
    <property type="match status" value="1"/>
</dbReference>
<dbReference type="STRING" id="1122169.Lsha_0629"/>
<dbReference type="InterPro" id="IPR050683">
    <property type="entry name" value="Bact_Polysacc_Export_ATP-bd"/>
</dbReference>
<keyword evidence="4 6" id="KW-0067">ATP-binding</keyword>